<feature type="domain" description="Glucose-methanol-choline oxidoreductase N-terminal" evidence="5">
    <location>
        <begin position="184"/>
        <end position="306"/>
    </location>
</feature>
<evidence type="ECO:0000256" key="1">
    <source>
        <dbReference type="ARBA" id="ARBA00010790"/>
    </source>
</evidence>
<dbReference type="InterPro" id="IPR000172">
    <property type="entry name" value="GMC_OxRdtase_N"/>
</dbReference>
<dbReference type="PANTHER" id="PTHR46056">
    <property type="entry name" value="LONG-CHAIN-ALCOHOL OXIDASE"/>
    <property type="match status" value="1"/>
</dbReference>
<accession>A0A538TVR8</accession>
<protein>
    <submittedName>
        <fullName evidence="7">GMC family oxidoreductase</fullName>
    </submittedName>
</protein>
<evidence type="ECO:0000259" key="6">
    <source>
        <dbReference type="Pfam" id="PF05199"/>
    </source>
</evidence>
<dbReference type="AlphaFoldDB" id="A0A538TVR8"/>
<dbReference type="Pfam" id="PF05199">
    <property type="entry name" value="GMC_oxred_C"/>
    <property type="match status" value="1"/>
</dbReference>
<reference evidence="7 8" key="1">
    <citation type="journal article" date="2019" name="Nat. Microbiol.">
        <title>Mediterranean grassland soil C-N compound turnover is dependent on rainfall and depth, and is mediated by genomically divergent microorganisms.</title>
        <authorList>
            <person name="Diamond S."/>
            <person name="Andeer P.F."/>
            <person name="Li Z."/>
            <person name="Crits-Christoph A."/>
            <person name="Burstein D."/>
            <person name="Anantharaman K."/>
            <person name="Lane K.R."/>
            <person name="Thomas B.C."/>
            <person name="Pan C."/>
            <person name="Northen T.R."/>
            <person name="Banfield J.F."/>
        </authorList>
    </citation>
    <scope>NUCLEOTIDE SEQUENCE [LARGE SCALE GENOMIC DNA]</scope>
    <source>
        <strain evidence="7">WS_8</strain>
    </source>
</reference>
<dbReference type="InterPro" id="IPR036188">
    <property type="entry name" value="FAD/NAD-bd_sf"/>
</dbReference>
<dbReference type="PANTHER" id="PTHR46056:SF12">
    <property type="entry name" value="LONG-CHAIN-ALCOHOL OXIDASE"/>
    <property type="match status" value="1"/>
</dbReference>
<evidence type="ECO:0000313" key="8">
    <source>
        <dbReference type="Proteomes" id="UP000316609"/>
    </source>
</evidence>
<name>A0A538TVR8_UNCEI</name>
<organism evidence="7 8">
    <name type="scientific">Eiseniibacteriota bacterium</name>
    <dbReference type="NCBI Taxonomy" id="2212470"/>
    <lineage>
        <taxon>Bacteria</taxon>
        <taxon>Candidatus Eiseniibacteriota</taxon>
    </lineage>
</organism>
<dbReference type="GO" id="GO:0016614">
    <property type="term" value="F:oxidoreductase activity, acting on CH-OH group of donors"/>
    <property type="evidence" value="ECO:0007669"/>
    <property type="project" value="InterPro"/>
</dbReference>
<dbReference type="Pfam" id="PF13450">
    <property type="entry name" value="NAD_binding_8"/>
    <property type="match status" value="1"/>
</dbReference>
<sequence length="534" mass="58131">MSSQRHYDVIIIGTGAGGGTLAWALSSTGKRILLLERGDYVTREAENWSTEAVVLHGRYNNADPWLDRNGKEFQAGTHYFVGGNTKFYGAALLRMRERDFGEVRHAGGVSPAWPIAYADLEPYYTAAERLYHVHGNRGSDPTEPWASAPYAYPGVSHEPRIQRLHDGLAALGHRPFHLPIGVMLDEQNKRASRCIRCATCDGHPCLVNAKADAQVCCVDPALEHPNVTLATRAFVERLTTDGSGRTVIGVEVVEGGAPVAYSADIVVVSCGAVNTAAMLLRSANDAHPRGLANRSDQVGRNYMCHLNSVLLAISKCPNPTVFQKTLALNDFYYGADDWEYPLGHISFIGKTDAHVLAAGAPKLTPGWTLDQMAKHSLDFWLTSEDLPDAANRVTVERGRKTRLSYAPNNEEGHKRLKAKVQDLLGRIPCDVHGTKCHEGLARLNAYIGKRIPLAGVAHQNGTCRFGRDPKASVLDVNCKAHDLDNLYVVDGSFFPSSSAVNPALTIMANALRVADHLKERLSVRGATMAAEGAR</sequence>
<keyword evidence="3" id="KW-0274">FAD</keyword>
<evidence type="ECO:0000256" key="4">
    <source>
        <dbReference type="ARBA" id="ARBA00023002"/>
    </source>
</evidence>
<keyword evidence="2" id="KW-0285">Flavoprotein</keyword>
<evidence type="ECO:0000256" key="3">
    <source>
        <dbReference type="ARBA" id="ARBA00022827"/>
    </source>
</evidence>
<evidence type="ECO:0000256" key="2">
    <source>
        <dbReference type="ARBA" id="ARBA00022630"/>
    </source>
</evidence>
<dbReference type="Proteomes" id="UP000316609">
    <property type="component" value="Unassembled WGS sequence"/>
</dbReference>
<keyword evidence="4" id="KW-0560">Oxidoreductase</keyword>
<dbReference type="InterPro" id="IPR007867">
    <property type="entry name" value="GMC_OxRtase_C"/>
</dbReference>
<comment type="caution">
    <text evidence="7">The sequence shown here is derived from an EMBL/GenBank/DDBJ whole genome shotgun (WGS) entry which is preliminary data.</text>
</comment>
<dbReference type="Pfam" id="PF00732">
    <property type="entry name" value="GMC_oxred_N"/>
    <property type="match status" value="1"/>
</dbReference>
<dbReference type="SUPFAM" id="SSF51905">
    <property type="entry name" value="FAD/NAD(P)-binding domain"/>
    <property type="match status" value="1"/>
</dbReference>
<dbReference type="EMBL" id="VBOY01000031">
    <property type="protein sequence ID" value="TMQ67715.1"/>
    <property type="molecule type" value="Genomic_DNA"/>
</dbReference>
<dbReference type="Gene3D" id="3.50.50.60">
    <property type="entry name" value="FAD/NAD(P)-binding domain"/>
    <property type="match status" value="2"/>
</dbReference>
<dbReference type="GO" id="GO:0050660">
    <property type="term" value="F:flavin adenine dinucleotide binding"/>
    <property type="evidence" value="ECO:0007669"/>
    <property type="project" value="InterPro"/>
</dbReference>
<evidence type="ECO:0000313" key="7">
    <source>
        <dbReference type="EMBL" id="TMQ67715.1"/>
    </source>
</evidence>
<feature type="domain" description="Glucose-methanol-choline oxidoreductase C-terminal" evidence="6">
    <location>
        <begin position="442"/>
        <end position="510"/>
    </location>
</feature>
<proteinExistence type="inferred from homology"/>
<comment type="similarity">
    <text evidence="1">Belongs to the GMC oxidoreductase family.</text>
</comment>
<evidence type="ECO:0000259" key="5">
    <source>
        <dbReference type="Pfam" id="PF00732"/>
    </source>
</evidence>
<gene>
    <name evidence="7" type="ORF">E6K78_03535</name>
</gene>